<evidence type="ECO:0000313" key="4">
    <source>
        <dbReference type="Proteomes" id="UP001178507"/>
    </source>
</evidence>
<sequence>MSCTVTSVAAAARAASEQTWALGEEPPKEAGTGGQSGWEDNNDTGAASARKEVEVLKAKLSMAQDQLKAERLAHGQSAIKALSGEVAALSQALGRERQESEREKAHLKELVRQAKEDLRQVSTARQGDSSGLLPQLETLRRMLSFVLLAHVAPDEQLALLGGATAVGGWNLSQAVSLTPSGRNRWTAEVNVSAHGFRYFEYKYVKLKEDHTEEWEHTIFNRNLLSVPFVDFTVDDGAFAKPLPPPPNQLGMRGPPLPRPKGEGYLPHHGA</sequence>
<feature type="region of interest" description="Disordered" evidence="1">
    <location>
        <begin position="14"/>
        <end position="50"/>
    </location>
</feature>
<comment type="caution">
    <text evidence="3">The sequence shown here is derived from an EMBL/GenBank/DDBJ whole genome shotgun (WGS) entry which is preliminary data.</text>
</comment>
<dbReference type="SMART" id="SM01065">
    <property type="entry name" value="CBM_2"/>
    <property type="match status" value="1"/>
</dbReference>
<dbReference type="InterPro" id="IPR013784">
    <property type="entry name" value="Carb-bd-like_fold"/>
</dbReference>
<keyword evidence="4" id="KW-1185">Reference proteome</keyword>
<dbReference type="Gene3D" id="2.60.40.10">
    <property type="entry name" value="Immunoglobulins"/>
    <property type="match status" value="1"/>
</dbReference>
<dbReference type="Pfam" id="PF00686">
    <property type="entry name" value="CBM_20"/>
    <property type="match status" value="1"/>
</dbReference>
<dbReference type="InterPro" id="IPR002044">
    <property type="entry name" value="CBM20"/>
</dbReference>
<gene>
    <name evidence="3" type="ORF">EVOR1521_LOCUS4881</name>
</gene>
<name>A0AA36HVP4_9DINO</name>
<reference evidence="3" key="1">
    <citation type="submission" date="2023-08" db="EMBL/GenBank/DDBJ databases">
        <authorList>
            <person name="Chen Y."/>
            <person name="Shah S."/>
            <person name="Dougan E. K."/>
            <person name="Thang M."/>
            <person name="Chan C."/>
        </authorList>
    </citation>
    <scope>NUCLEOTIDE SEQUENCE</scope>
</reference>
<dbReference type="InterPro" id="IPR013783">
    <property type="entry name" value="Ig-like_fold"/>
</dbReference>
<feature type="domain" description="CBM20" evidence="2">
    <location>
        <begin position="135"/>
        <end position="240"/>
    </location>
</feature>
<organism evidence="3 4">
    <name type="scientific">Effrenium voratum</name>
    <dbReference type="NCBI Taxonomy" id="2562239"/>
    <lineage>
        <taxon>Eukaryota</taxon>
        <taxon>Sar</taxon>
        <taxon>Alveolata</taxon>
        <taxon>Dinophyceae</taxon>
        <taxon>Suessiales</taxon>
        <taxon>Symbiodiniaceae</taxon>
        <taxon>Effrenium</taxon>
    </lineage>
</organism>
<dbReference type="SUPFAM" id="SSF49452">
    <property type="entry name" value="Starch-binding domain-like"/>
    <property type="match status" value="1"/>
</dbReference>
<proteinExistence type="predicted"/>
<evidence type="ECO:0000313" key="3">
    <source>
        <dbReference type="EMBL" id="CAJ1375655.1"/>
    </source>
</evidence>
<dbReference type="PROSITE" id="PS51166">
    <property type="entry name" value="CBM20"/>
    <property type="match status" value="1"/>
</dbReference>
<dbReference type="AlphaFoldDB" id="A0AA36HVP4"/>
<dbReference type="EMBL" id="CAUJNA010000335">
    <property type="protein sequence ID" value="CAJ1375655.1"/>
    <property type="molecule type" value="Genomic_DNA"/>
</dbReference>
<dbReference type="Proteomes" id="UP001178507">
    <property type="component" value="Unassembled WGS sequence"/>
</dbReference>
<evidence type="ECO:0000256" key="1">
    <source>
        <dbReference type="SAM" id="MobiDB-lite"/>
    </source>
</evidence>
<evidence type="ECO:0000259" key="2">
    <source>
        <dbReference type="PROSITE" id="PS51166"/>
    </source>
</evidence>
<dbReference type="GO" id="GO:2001070">
    <property type="term" value="F:starch binding"/>
    <property type="evidence" value="ECO:0007669"/>
    <property type="project" value="InterPro"/>
</dbReference>
<feature type="region of interest" description="Disordered" evidence="1">
    <location>
        <begin position="240"/>
        <end position="270"/>
    </location>
</feature>
<accession>A0AA36HVP4</accession>
<protein>
    <recommendedName>
        <fullName evidence="2">CBM20 domain-containing protein</fullName>
    </recommendedName>
</protein>